<dbReference type="OrthoDB" id="676979at2759"/>
<proteinExistence type="predicted"/>
<evidence type="ECO:0000256" key="3">
    <source>
        <dbReference type="ARBA" id="ARBA00022729"/>
    </source>
</evidence>
<dbReference type="AlphaFoldDB" id="A0A1Y1VP16"/>
<dbReference type="Proteomes" id="UP000193719">
    <property type="component" value="Unassembled WGS sequence"/>
</dbReference>
<keyword evidence="3" id="KW-0732">Signal</keyword>
<reference evidence="8 9" key="2">
    <citation type="submission" date="2016-08" db="EMBL/GenBank/DDBJ databases">
        <title>Pervasive Adenine N6-methylation of Active Genes in Fungi.</title>
        <authorList>
            <consortium name="DOE Joint Genome Institute"/>
            <person name="Mondo S.J."/>
            <person name="Dannebaum R.O."/>
            <person name="Kuo R.C."/>
            <person name="Labutti K."/>
            <person name="Haridas S."/>
            <person name="Kuo A."/>
            <person name="Salamov A."/>
            <person name="Ahrendt S.R."/>
            <person name="Lipzen A."/>
            <person name="Sullivan W."/>
            <person name="Andreopoulos W.B."/>
            <person name="Clum A."/>
            <person name="Lindquist E."/>
            <person name="Daum C."/>
            <person name="Ramamoorthy G.K."/>
            <person name="Gryganskyi A."/>
            <person name="Culley D."/>
            <person name="Magnuson J.K."/>
            <person name="James T.Y."/>
            <person name="O'Malley M.A."/>
            <person name="Stajich J.E."/>
            <person name="Spatafora J.W."/>
            <person name="Visel A."/>
            <person name="Grigoriev I.V."/>
        </authorList>
    </citation>
    <scope>NUCLEOTIDE SEQUENCE [LARGE SCALE GENOMIC DNA]</scope>
    <source>
        <strain evidence="9">finn</strain>
    </source>
</reference>
<evidence type="ECO:0000313" key="8">
    <source>
        <dbReference type="EMBL" id="ORX61157.1"/>
    </source>
</evidence>
<evidence type="ECO:0000256" key="1">
    <source>
        <dbReference type="ARBA" id="ARBA00004196"/>
    </source>
</evidence>
<evidence type="ECO:0000256" key="5">
    <source>
        <dbReference type="ARBA" id="ARBA00023136"/>
    </source>
</evidence>
<feature type="region of interest" description="Disordered" evidence="6">
    <location>
        <begin position="27"/>
        <end position="77"/>
    </location>
</feature>
<evidence type="ECO:0000313" key="9">
    <source>
        <dbReference type="Proteomes" id="UP000193719"/>
    </source>
</evidence>
<dbReference type="FunFam" id="3.80.10.10:FF:000400">
    <property type="entry name" value="Nuclear pore complex protein NUP107"/>
    <property type="match status" value="1"/>
</dbReference>
<feature type="compositionally biased region" description="Basic residues" evidence="6">
    <location>
        <begin position="27"/>
        <end position="36"/>
    </location>
</feature>
<accession>A0A1Y1VP16</accession>
<keyword evidence="4" id="KW-0677">Repeat</keyword>
<dbReference type="GO" id="GO:0016020">
    <property type="term" value="C:membrane"/>
    <property type="evidence" value="ECO:0007669"/>
    <property type="project" value="UniProtKB-SubCell"/>
</dbReference>
<sequence>MLLNLLTSTFNSYKRDYPYEIKKRNNNVKQKQKQLNKKTSIERKSVKKNSGRKRYGQNKLNKKSFLNKRKTDVGKNSSWKDTSKLQKVLNKFKHKTKNINIYPFNVSNSLNANSTITMSKDCETVKFLMEKWNIDVTWWGNIDFSEEENFNKTNMEYYGCCYNNNYVVCEDNKIVELNIDENEINVANPEIPEEICELTDLTKLWLYFNNLNGTIPTSIGELSNLKSLNLHGNDLSGTIPNEIGNLINLETLDLHSNKLEGEIPNSINKLENLKRLYLNNNQFNITDVSYIPTKVEKCDLTNNNMSNSVYNTYKESLTCSSSISNISSISFQGILIFLLINIIIFLKS</sequence>
<evidence type="ECO:0000256" key="6">
    <source>
        <dbReference type="SAM" id="MobiDB-lite"/>
    </source>
</evidence>
<name>A0A1Y1VP16_9FUNG</name>
<organism evidence="8 9">
    <name type="scientific">Piromyces finnis</name>
    <dbReference type="NCBI Taxonomy" id="1754191"/>
    <lineage>
        <taxon>Eukaryota</taxon>
        <taxon>Fungi</taxon>
        <taxon>Fungi incertae sedis</taxon>
        <taxon>Chytridiomycota</taxon>
        <taxon>Chytridiomycota incertae sedis</taxon>
        <taxon>Neocallimastigomycetes</taxon>
        <taxon>Neocallimastigales</taxon>
        <taxon>Neocallimastigaceae</taxon>
        <taxon>Piromyces</taxon>
    </lineage>
</organism>
<comment type="caution">
    <text evidence="8">The sequence shown here is derived from an EMBL/GenBank/DDBJ whole genome shotgun (WGS) entry which is preliminary data.</text>
</comment>
<keyword evidence="7" id="KW-0812">Transmembrane</keyword>
<dbReference type="STRING" id="1754191.A0A1Y1VP16"/>
<dbReference type="Gene3D" id="3.80.10.10">
    <property type="entry name" value="Ribonuclease Inhibitor"/>
    <property type="match status" value="1"/>
</dbReference>
<dbReference type="EMBL" id="MCFH01000001">
    <property type="protein sequence ID" value="ORX61157.1"/>
    <property type="molecule type" value="Genomic_DNA"/>
</dbReference>
<dbReference type="SUPFAM" id="SSF52058">
    <property type="entry name" value="L domain-like"/>
    <property type="match status" value="1"/>
</dbReference>
<protein>
    <submittedName>
        <fullName evidence="8">L domain-like protein</fullName>
    </submittedName>
</protein>
<evidence type="ECO:0000256" key="2">
    <source>
        <dbReference type="ARBA" id="ARBA00004370"/>
    </source>
</evidence>
<dbReference type="Pfam" id="PF00560">
    <property type="entry name" value="LRR_1"/>
    <property type="match status" value="3"/>
</dbReference>
<dbReference type="InterPro" id="IPR051848">
    <property type="entry name" value="PGIP"/>
</dbReference>
<reference evidence="8 9" key="1">
    <citation type="submission" date="2016-08" db="EMBL/GenBank/DDBJ databases">
        <title>Genomes of anaerobic fungi encode conserved fungal cellulosomes for biomass hydrolysis.</title>
        <authorList>
            <consortium name="DOE Joint Genome Institute"/>
            <person name="Haitjema C.H."/>
            <person name="Gilmore S.P."/>
            <person name="Henske J.K."/>
            <person name="Solomon K.V."/>
            <person name="De Groot R."/>
            <person name="Kuo A."/>
            <person name="Mondo S.J."/>
            <person name="Salamov A.A."/>
            <person name="Labutti K."/>
            <person name="Zhao Z."/>
            <person name="Chiniquy J."/>
            <person name="Barry K."/>
            <person name="Brewer H.M."/>
            <person name="Purvine S.O."/>
            <person name="Wright A.T."/>
            <person name="Boxma B."/>
            <person name="Van Alen T."/>
            <person name="Hackstein J.H."/>
            <person name="Baker S.E."/>
            <person name="Grigoriev I.V."/>
            <person name="O'Malley M.A."/>
        </authorList>
    </citation>
    <scope>NUCLEOTIDE SEQUENCE [LARGE SCALE GENOMIC DNA]</scope>
    <source>
        <strain evidence="9">finn</strain>
    </source>
</reference>
<dbReference type="PANTHER" id="PTHR48059">
    <property type="entry name" value="POLYGALACTURONASE INHIBITOR 1"/>
    <property type="match status" value="1"/>
</dbReference>
<dbReference type="InterPro" id="IPR001611">
    <property type="entry name" value="Leu-rich_rpt"/>
</dbReference>
<gene>
    <name evidence="8" type="ORF">BCR36DRAFT_365740</name>
</gene>
<evidence type="ECO:0000256" key="4">
    <source>
        <dbReference type="ARBA" id="ARBA00022737"/>
    </source>
</evidence>
<feature type="compositionally biased region" description="Basic residues" evidence="6">
    <location>
        <begin position="45"/>
        <end position="68"/>
    </location>
</feature>
<dbReference type="PROSITE" id="PS51450">
    <property type="entry name" value="LRR"/>
    <property type="match status" value="1"/>
</dbReference>
<keyword evidence="9" id="KW-1185">Reference proteome</keyword>
<comment type="subcellular location">
    <subcellularLocation>
        <location evidence="1">Cell envelope</location>
    </subcellularLocation>
    <subcellularLocation>
        <location evidence="2">Membrane</location>
    </subcellularLocation>
</comment>
<feature type="transmembrane region" description="Helical" evidence="7">
    <location>
        <begin position="329"/>
        <end position="346"/>
    </location>
</feature>
<dbReference type="InterPro" id="IPR032675">
    <property type="entry name" value="LRR_dom_sf"/>
</dbReference>
<keyword evidence="5 7" id="KW-0472">Membrane</keyword>
<keyword evidence="7" id="KW-1133">Transmembrane helix</keyword>
<dbReference type="PANTHER" id="PTHR48059:SF30">
    <property type="entry name" value="OS06G0587000 PROTEIN"/>
    <property type="match status" value="1"/>
</dbReference>
<evidence type="ECO:0000256" key="7">
    <source>
        <dbReference type="SAM" id="Phobius"/>
    </source>
</evidence>